<dbReference type="SUPFAM" id="SSF143865">
    <property type="entry name" value="CorA soluble domain-like"/>
    <property type="match status" value="1"/>
</dbReference>
<dbReference type="GO" id="GO:0005886">
    <property type="term" value="C:plasma membrane"/>
    <property type="evidence" value="ECO:0007669"/>
    <property type="project" value="UniProtKB-SubCell"/>
</dbReference>
<dbReference type="STRING" id="1890364.A0A2P6N2P0"/>
<evidence type="ECO:0000256" key="5">
    <source>
        <dbReference type="ARBA" id="ARBA00022692"/>
    </source>
</evidence>
<keyword evidence="6" id="KW-0460">Magnesium</keyword>
<dbReference type="Proteomes" id="UP000241769">
    <property type="component" value="Unassembled WGS sequence"/>
</dbReference>
<keyword evidence="9 13" id="KW-0472">Membrane</keyword>
<comment type="subcellular location">
    <subcellularLocation>
        <location evidence="1">Cell membrane</location>
        <topology evidence="1">Multi-pass membrane protein</topology>
    </subcellularLocation>
</comment>
<dbReference type="OrthoDB" id="9978047at2759"/>
<dbReference type="Gene3D" id="1.20.58.340">
    <property type="entry name" value="Magnesium transport protein CorA, transmembrane region"/>
    <property type="match status" value="2"/>
</dbReference>
<reference evidence="14 15" key="1">
    <citation type="journal article" date="2018" name="Genome Biol. Evol.">
        <title>Multiple Roots of Fruiting Body Formation in Amoebozoa.</title>
        <authorList>
            <person name="Hillmann F."/>
            <person name="Forbes G."/>
            <person name="Novohradska S."/>
            <person name="Ferling I."/>
            <person name="Riege K."/>
            <person name="Groth M."/>
            <person name="Westermann M."/>
            <person name="Marz M."/>
            <person name="Spaller T."/>
            <person name="Winckler T."/>
            <person name="Schaap P."/>
            <person name="Glockner G."/>
        </authorList>
    </citation>
    <scope>NUCLEOTIDE SEQUENCE [LARGE SCALE GENOMIC DNA]</scope>
    <source>
        <strain evidence="14 15">Jena</strain>
    </source>
</reference>
<evidence type="ECO:0000256" key="13">
    <source>
        <dbReference type="SAM" id="Phobius"/>
    </source>
</evidence>
<dbReference type="GO" id="GO:0015095">
    <property type="term" value="F:magnesium ion transmembrane transporter activity"/>
    <property type="evidence" value="ECO:0007669"/>
    <property type="project" value="TreeGrafter"/>
</dbReference>
<evidence type="ECO:0000256" key="4">
    <source>
        <dbReference type="ARBA" id="ARBA00022475"/>
    </source>
</evidence>
<feature type="compositionally biased region" description="Basic and acidic residues" evidence="12">
    <location>
        <begin position="80"/>
        <end position="97"/>
    </location>
</feature>
<dbReference type="Pfam" id="PF01544">
    <property type="entry name" value="CorA"/>
    <property type="match status" value="1"/>
</dbReference>
<evidence type="ECO:0000256" key="1">
    <source>
        <dbReference type="ARBA" id="ARBA00004651"/>
    </source>
</evidence>
<evidence type="ECO:0000256" key="7">
    <source>
        <dbReference type="ARBA" id="ARBA00022989"/>
    </source>
</evidence>
<evidence type="ECO:0000256" key="12">
    <source>
        <dbReference type="SAM" id="MobiDB-lite"/>
    </source>
</evidence>
<dbReference type="AlphaFoldDB" id="A0A2P6N2P0"/>
<dbReference type="Gene3D" id="3.30.460.20">
    <property type="entry name" value="CorA soluble domain-like"/>
    <property type="match status" value="1"/>
</dbReference>
<evidence type="ECO:0000256" key="8">
    <source>
        <dbReference type="ARBA" id="ARBA00023065"/>
    </source>
</evidence>
<dbReference type="FunFam" id="1.20.58.340:FF:000004">
    <property type="entry name" value="Magnesium transport protein CorA"/>
    <property type="match status" value="1"/>
</dbReference>
<evidence type="ECO:0000256" key="3">
    <source>
        <dbReference type="ARBA" id="ARBA00022448"/>
    </source>
</evidence>
<protein>
    <submittedName>
        <fullName evidence="14">Magnesium Mg(2+) and cobalt Co(2+) transport protein CorA</fullName>
    </submittedName>
</protein>
<evidence type="ECO:0000313" key="15">
    <source>
        <dbReference type="Proteomes" id="UP000241769"/>
    </source>
</evidence>
<feature type="transmembrane region" description="Helical" evidence="13">
    <location>
        <begin position="495"/>
        <end position="519"/>
    </location>
</feature>
<dbReference type="GO" id="GO:0015087">
    <property type="term" value="F:cobalt ion transmembrane transporter activity"/>
    <property type="evidence" value="ECO:0007669"/>
    <property type="project" value="TreeGrafter"/>
</dbReference>
<comment type="similarity">
    <text evidence="2">Belongs to the CorA metal ion transporter (MIT) (TC 1.A.35) family.</text>
</comment>
<feature type="transmembrane region" description="Helical" evidence="13">
    <location>
        <begin position="457"/>
        <end position="475"/>
    </location>
</feature>
<dbReference type="CDD" id="cd12828">
    <property type="entry name" value="TmCorA-like_1"/>
    <property type="match status" value="1"/>
</dbReference>
<dbReference type="PANTHER" id="PTHR46494">
    <property type="entry name" value="CORA FAMILY METAL ION TRANSPORTER (EUROFUNG)"/>
    <property type="match status" value="1"/>
</dbReference>
<dbReference type="InterPro" id="IPR045861">
    <property type="entry name" value="CorA_cytoplasmic_dom"/>
</dbReference>
<proteinExistence type="inferred from homology"/>
<comment type="function">
    <text evidence="11">Mediates influx of magnesium ions. Alternates between open and closed states. Activated by low cytoplasmic Mg(2+) levels. Inactive when cytoplasmic Mg(2+) levels are high.</text>
</comment>
<dbReference type="SUPFAM" id="SSF144083">
    <property type="entry name" value="Magnesium transport protein CorA, transmembrane region"/>
    <property type="match status" value="1"/>
</dbReference>
<comment type="catalytic activity">
    <reaction evidence="10">
        <text>Mg(2+)(in) = Mg(2+)(out)</text>
        <dbReference type="Rhea" id="RHEA:29827"/>
        <dbReference type="ChEBI" id="CHEBI:18420"/>
    </reaction>
</comment>
<evidence type="ECO:0000256" key="11">
    <source>
        <dbReference type="ARBA" id="ARBA00045497"/>
    </source>
</evidence>
<feature type="region of interest" description="Disordered" evidence="12">
    <location>
        <begin position="80"/>
        <end position="106"/>
    </location>
</feature>
<evidence type="ECO:0000256" key="9">
    <source>
        <dbReference type="ARBA" id="ARBA00023136"/>
    </source>
</evidence>
<gene>
    <name evidence="14" type="ORF">PROFUN_13968</name>
</gene>
<sequence length="549" mass="63480">MSDPIEVDEKLWAPCLLMCRTWRGGVFEISSTLGFCLSSRARSWNKVSLFTEKWNKEHSCSSQRTAESRSSFLASKLRRDATSTKRKMMTHEEDNSKNHNNLHGSDQYVKPLTHLNRNYSYSEYDAAPAGLSICVESTERTPLLGKKFVTRKRNSAVDPPVTSLRSSRAATTEGHSTIEEINYSGERIETEKYHRLSEVPEEHPSWARVRWVNIEGLNTNDIRALAQRYQLHPLTVEDITEVPHRPKMELYSNYLFFVFQIPSVIDGLLDREQVSIIISGRTVVTIQEGKKGDCWNPVRASLNRPSTLRNSDSEFFLYSLIDAIVDMLLETLSAFGDRLEQAEMDLFANPRDFTTISLVRGINRELMFIRGISYPTQNVIQKMLKPLTRGWAFLDEKTLRDEMKEYEFYFSSAIRTYIKDIDDNLVRIRDMVELYKEICDNLDNIHQSANDHMMNQIMFILTIVSTIFLPLTFLAGVYGMNFKFFPELNWEHAYLYWWLLAGGMVVITVGTIRVVWMCLGPPRAERVRLKVRSKVKSLSVFSIHSLQNQ</sequence>
<dbReference type="GO" id="GO:0050897">
    <property type="term" value="F:cobalt ion binding"/>
    <property type="evidence" value="ECO:0007669"/>
    <property type="project" value="TreeGrafter"/>
</dbReference>
<dbReference type="InterPro" id="IPR045863">
    <property type="entry name" value="CorA_TM1_TM2"/>
</dbReference>
<accession>A0A2P6N2P0</accession>
<keyword evidence="8" id="KW-0406">Ion transport</keyword>
<organism evidence="14 15">
    <name type="scientific">Planoprotostelium fungivorum</name>
    <dbReference type="NCBI Taxonomy" id="1890364"/>
    <lineage>
        <taxon>Eukaryota</taxon>
        <taxon>Amoebozoa</taxon>
        <taxon>Evosea</taxon>
        <taxon>Variosea</taxon>
        <taxon>Cavosteliida</taxon>
        <taxon>Cavosteliaceae</taxon>
        <taxon>Planoprotostelium</taxon>
    </lineage>
</organism>
<evidence type="ECO:0000256" key="2">
    <source>
        <dbReference type="ARBA" id="ARBA00009765"/>
    </source>
</evidence>
<keyword evidence="5 13" id="KW-0812">Transmembrane</keyword>
<keyword evidence="3" id="KW-0813">Transport</keyword>
<evidence type="ECO:0000256" key="10">
    <source>
        <dbReference type="ARBA" id="ARBA00034269"/>
    </source>
</evidence>
<dbReference type="InterPro" id="IPR002523">
    <property type="entry name" value="MgTranspt_CorA/ZnTranspt_ZntB"/>
</dbReference>
<dbReference type="InParanoid" id="A0A2P6N2P0"/>
<dbReference type="PANTHER" id="PTHR46494:SF1">
    <property type="entry name" value="CORA FAMILY METAL ION TRANSPORTER (EUROFUNG)"/>
    <property type="match status" value="1"/>
</dbReference>
<dbReference type="EMBL" id="MDYQ01000235">
    <property type="protein sequence ID" value="PRP78215.1"/>
    <property type="molecule type" value="Genomic_DNA"/>
</dbReference>
<dbReference type="GO" id="GO:0000287">
    <property type="term" value="F:magnesium ion binding"/>
    <property type="evidence" value="ECO:0007669"/>
    <property type="project" value="TreeGrafter"/>
</dbReference>
<evidence type="ECO:0000313" key="14">
    <source>
        <dbReference type="EMBL" id="PRP78215.1"/>
    </source>
</evidence>
<keyword evidence="7 13" id="KW-1133">Transmembrane helix</keyword>
<keyword evidence="15" id="KW-1185">Reference proteome</keyword>
<name>A0A2P6N2P0_9EUKA</name>
<evidence type="ECO:0000256" key="6">
    <source>
        <dbReference type="ARBA" id="ARBA00022842"/>
    </source>
</evidence>
<comment type="caution">
    <text evidence="14">The sequence shown here is derived from an EMBL/GenBank/DDBJ whole genome shotgun (WGS) entry which is preliminary data.</text>
</comment>
<keyword evidence="4" id="KW-1003">Cell membrane</keyword>